<feature type="transmembrane region" description="Helical" evidence="4">
    <location>
        <begin position="218"/>
        <end position="237"/>
    </location>
</feature>
<dbReference type="Gene3D" id="1.10.10.60">
    <property type="entry name" value="Homeodomain-like"/>
    <property type="match status" value="1"/>
</dbReference>
<evidence type="ECO:0000256" key="2">
    <source>
        <dbReference type="ARBA" id="ARBA00023125"/>
    </source>
</evidence>
<dbReference type="OrthoDB" id="5492415at2"/>
<dbReference type="InterPro" id="IPR018060">
    <property type="entry name" value="HTH_AraC"/>
</dbReference>
<keyword evidence="1" id="KW-0805">Transcription regulation</keyword>
<feature type="transmembrane region" description="Helical" evidence="4">
    <location>
        <begin position="39"/>
        <end position="59"/>
    </location>
</feature>
<evidence type="ECO:0000256" key="3">
    <source>
        <dbReference type="ARBA" id="ARBA00023163"/>
    </source>
</evidence>
<dbReference type="PANTHER" id="PTHR43280:SF28">
    <property type="entry name" value="HTH-TYPE TRANSCRIPTIONAL ACTIVATOR RHAS"/>
    <property type="match status" value="1"/>
</dbReference>
<name>A0A1N6EU43_9SPHN</name>
<feature type="domain" description="HTH araC/xylS-type" evidence="5">
    <location>
        <begin position="263"/>
        <end position="368"/>
    </location>
</feature>
<keyword evidence="4" id="KW-0812">Transmembrane</keyword>
<evidence type="ECO:0000256" key="1">
    <source>
        <dbReference type="ARBA" id="ARBA00023015"/>
    </source>
</evidence>
<dbReference type="Pfam" id="PF12833">
    <property type="entry name" value="HTH_18"/>
    <property type="match status" value="1"/>
</dbReference>
<dbReference type="PRINTS" id="PR00032">
    <property type="entry name" value="HTHARAC"/>
</dbReference>
<dbReference type="InterPro" id="IPR020449">
    <property type="entry name" value="Tscrpt_reg_AraC-type_HTH"/>
</dbReference>
<dbReference type="STRING" id="1123272.SAMN02745824_2087"/>
<keyword evidence="4" id="KW-1133">Transmembrane helix</keyword>
<reference evidence="7" key="1">
    <citation type="submission" date="2016-11" db="EMBL/GenBank/DDBJ databases">
        <authorList>
            <person name="Varghese N."/>
            <person name="Submissions S."/>
        </authorList>
    </citation>
    <scope>NUCLEOTIDE SEQUENCE [LARGE SCALE GENOMIC DNA]</scope>
    <source>
        <strain evidence="7">DSM 22363</strain>
    </source>
</reference>
<protein>
    <submittedName>
        <fullName evidence="6">AraC-type DNA-binding protein</fullName>
    </submittedName>
</protein>
<dbReference type="AlphaFoldDB" id="A0A1N6EU43"/>
<evidence type="ECO:0000313" key="7">
    <source>
        <dbReference type="Proteomes" id="UP000185192"/>
    </source>
</evidence>
<proteinExistence type="predicted"/>
<feature type="transmembrane region" description="Helical" evidence="4">
    <location>
        <begin position="104"/>
        <end position="120"/>
    </location>
</feature>
<dbReference type="SMART" id="SM00342">
    <property type="entry name" value="HTH_ARAC"/>
    <property type="match status" value="1"/>
</dbReference>
<dbReference type="InterPro" id="IPR009057">
    <property type="entry name" value="Homeodomain-like_sf"/>
</dbReference>
<keyword evidence="7" id="KW-1185">Reference proteome</keyword>
<evidence type="ECO:0000313" key="6">
    <source>
        <dbReference type="EMBL" id="SIN86474.1"/>
    </source>
</evidence>
<dbReference type="Proteomes" id="UP000185192">
    <property type="component" value="Unassembled WGS sequence"/>
</dbReference>
<dbReference type="GO" id="GO:0003700">
    <property type="term" value="F:DNA-binding transcription factor activity"/>
    <property type="evidence" value="ECO:0007669"/>
    <property type="project" value="InterPro"/>
</dbReference>
<feature type="transmembrane region" description="Helical" evidence="4">
    <location>
        <begin position="12"/>
        <end position="32"/>
    </location>
</feature>
<dbReference type="EMBL" id="FSQW01000002">
    <property type="protein sequence ID" value="SIN86474.1"/>
    <property type="molecule type" value="Genomic_DNA"/>
</dbReference>
<accession>A0A1N6EU43</accession>
<dbReference type="PROSITE" id="PS00041">
    <property type="entry name" value="HTH_ARAC_FAMILY_1"/>
    <property type="match status" value="1"/>
</dbReference>
<gene>
    <name evidence="6" type="ORF">SAMN02745824_2087</name>
</gene>
<evidence type="ECO:0000256" key="4">
    <source>
        <dbReference type="SAM" id="Phobius"/>
    </source>
</evidence>
<dbReference type="InterPro" id="IPR018062">
    <property type="entry name" value="HTH_AraC-typ_CS"/>
</dbReference>
<organism evidence="6 7">
    <name type="scientific">Parasphingorhabdus marina DSM 22363</name>
    <dbReference type="NCBI Taxonomy" id="1123272"/>
    <lineage>
        <taxon>Bacteria</taxon>
        <taxon>Pseudomonadati</taxon>
        <taxon>Pseudomonadota</taxon>
        <taxon>Alphaproteobacteria</taxon>
        <taxon>Sphingomonadales</taxon>
        <taxon>Sphingomonadaceae</taxon>
        <taxon>Parasphingorhabdus</taxon>
    </lineage>
</organism>
<keyword evidence="3" id="KW-0804">Transcription</keyword>
<dbReference type="SUPFAM" id="SSF46689">
    <property type="entry name" value="Homeodomain-like"/>
    <property type="match status" value="1"/>
</dbReference>
<feature type="transmembrane region" description="Helical" evidence="4">
    <location>
        <begin position="185"/>
        <end position="206"/>
    </location>
</feature>
<dbReference type="PANTHER" id="PTHR43280">
    <property type="entry name" value="ARAC-FAMILY TRANSCRIPTIONAL REGULATOR"/>
    <property type="match status" value="1"/>
</dbReference>
<dbReference type="RefSeq" id="WP_074205178.1">
    <property type="nucleotide sequence ID" value="NZ_FSQW01000002.1"/>
</dbReference>
<sequence>MGDPANIDIGWRSALMLAAALPVYGCVLFLLLRSIERRASGFLAATLFAAAFLMTPQILGYANFYTVWPGLTYFPFNTKLWIPALFYLHAWCLMHDQPLGWRKFLLVPGLIQTIYYLWAFTALGDYRSKWAYDEAFHVPYIVPVESALVIIGVGLVVVAIARMLRQYRHYLQATQSAASDFDPRWIVRLFWLAGVAALAWLLLEIVDVWVMSLSYNEQYPVLLLMIVLVAIAGFDALSSIREPFPKITAPEPAKDSPEQKDWKAESHSLRKQVQDEQWYLEPRLTIRDVATRRATNETYISRALNKGLGITFNAFINGLRVEHARHILTSSDESLIQVAFASGFNSKATFNRVFKDMTGETPSAYRRSSAT</sequence>
<evidence type="ECO:0000259" key="5">
    <source>
        <dbReference type="PROSITE" id="PS01124"/>
    </source>
</evidence>
<feature type="transmembrane region" description="Helical" evidence="4">
    <location>
        <begin position="140"/>
        <end position="164"/>
    </location>
</feature>
<dbReference type="GO" id="GO:0043565">
    <property type="term" value="F:sequence-specific DNA binding"/>
    <property type="evidence" value="ECO:0007669"/>
    <property type="project" value="InterPro"/>
</dbReference>
<keyword evidence="2 6" id="KW-0238">DNA-binding</keyword>
<keyword evidence="4" id="KW-0472">Membrane</keyword>
<feature type="transmembrane region" description="Helical" evidence="4">
    <location>
        <begin position="71"/>
        <end position="92"/>
    </location>
</feature>
<dbReference type="PROSITE" id="PS01124">
    <property type="entry name" value="HTH_ARAC_FAMILY_2"/>
    <property type="match status" value="1"/>
</dbReference>